<keyword evidence="6" id="KW-1185">Reference proteome</keyword>
<dbReference type="OrthoDB" id="1912849at2759"/>
<evidence type="ECO:0000313" key="5">
    <source>
        <dbReference type="EnsemblPlants" id="TraesCS4B02G342715.1"/>
    </source>
</evidence>
<evidence type="ECO:0000256" key="3">
    <source>
        <dbReference type="PROSITE-ProRule" id="PRU00708"/>
    </source>
</evidence>
<proteinExistence type="predicted"/>
<reference evidence="5" key="1">
    <citation type="submission" date="2018-08" db="EMBL/GenBank/DDBJ databases">
        <authorList>
            <person name="Rossello M."/>
        </authorList>
    </citation>
    <scope>NUCLEOTIDE SEQUENCE [LARGE SCALE GENOMIC DNA]</scope>
    <source>
        <strain evidence="5">cv. Chinese Spring</strain>
    </source>
</reference>
<dbReference type="SMR" id="A0A3B6IYN6"/>
<organism evidence="5">
    <name type="scientific">Triticum aestivum</name>
    <name type="common">Wheat</name>
    <dbReference type="NCBI Taxonomy" id="4565"/>
    <lineage>
        <taxon>Eukaryota</taxon>
        <taxon>Viridiplantae</taxon>
        <taxon>Streptophyta</taxon>
        <taxon>Embryophyta</taxon>
        <taxon>Tracheophyta</taxon>
        <taxon>Spermatophyta</taxon>
        <taxon>Magnoliopsida</taxon>
        <taxon>Liliopsida</taxon>
        <taxon>Poales</taxon>
        <taxon>Poaceae</taxon>
        <taxon>BOP clade</taxon>
        <taxon>Pooideae</taxon>
        <taxon>Triticodae</taxon>
        <taxon>Triticeae</taxon>
        <taxon>Triticinae</taxon>
        <taxon>Triticum</taxon>
    </lineage>
</organism>
<feature type="region of interest" description="Disordered" evidence="4">
    <location>
        <begin position="1"/>
        <end position="32"/>
    </location>
</feature>
<dbReference type="GO" id="GO:0003723">
    <property type="term" value="F:RNA binding"/>
    <property type="evidence" value="ECO:0007669"/>
    <property type="project" value="InterPro"/>
</dbReference>
<evidence type="ECO:0000256" key="4">
    <source>
        <dbReference type="SAM" id="MobiDB-lite"/>
    </source>
</evidence>
<protein>
    <submittedName>
        <fullName evidence="5">Uncharacterized protein</fullName>
    </submittedName>
</protein>
<dbReference type="Gramene" id="TraesCS4B02G342715.1">
    <property type="protein sequence ID" value="TraesCS4B02G342715.1"/>
    <property type="gene ID" value="TraesCS4B02G342715"/>
</dbReference>
<dbReference type="GO" id="GO:0099402">
    <property type="term" value="P:plant organ development"/>
    <property type="evidence" value="ECO:0007669"/>
    <property type="project" value="UniProtKB-ARBA"/>
</dbReference>
<feature type="repeat" description="PPR" evidence="3">
    <location>
        <begin position="98"/>
        <end position="132"/>
    </location>
</feature>
<dbReference type="PANTHER" id="PTHR47926:SF464">
    <property type="entry name" value="DYW DOMAIN-CONTAINING PROTEIN"/>
    <property type="match status" value="1"/>
</dbReference>
<dbReference type="PANTHER" id="PTHR47926">
    <property type="entry name" value="PENTATRICOPEPTIDE REPEAT-CONTAINING PROTEIN"/>
    <property type="match status" value="1"/>
</dbReference>
<keyword evidence="1" id="KW-0677">Repeat</keyword>
<dbReference type="PROSITE" id="PS51375">
    <property type="entry name" value="PPR"/>
    <property type="match status" value="1"/>
</dbReference>
<dbReference type="EnsemblPlants" id="TraesCS4B02G342715.1">
    <property type="protein sequence ID" value="TraesCS4B02G342715.1"/>
    <property type="gene ID" value="TraesCS4B02G342715"/>
</dbReference>
<dbReference type="Proteomes" id="UP000019116">
    <property type="component" value="Chromosome 4B"/>
</dbReference>
<name>A0A3B6IYN6_WHEAT</name>
<reference evidence="5" key="2">
    <citation type="submission" date="2018-10" db="UniProtKB">
        <authorList>
            <consortium name="EnsemblPlants"/>
        </authorList>
    </citation>
    <scope>IDENTIFICATION</scope>
</reference>
<dbReference type="GO" id="GO:0009451">
    <property type="term" value="P:RNA modification"/>
    <property type="evidence" value="ECO:0007669"/>
    <property type="project" value="InterPro"/>
</dbReference>
<dbReference type="InterPro" id="IPR011990">
    <property type="entry name" value="TPR-like_helical_dom_sf"/>
</dbReference>
<dbReference type="InterPro" id="IPR046960">
    <property type="entry name" value="PPR_At4g14850-like_plant"/>
</dbReference>
<dbReference type="AlphaFoldDB" id="A0A3B6IYN6"/>
<dbReference type="Gene3D" id="1.25.40.10">
    <property type="entry name" value="Tetratricopeptide repeat domain"/>
    <property type="match status" value="2"/>
</dbReference>
<evidence type="ECO:0000256" key="2">
    <source>
        <dbReference type="ARBA" id="ARBA00022946"/>
    </source>
</evidence>
<evidence type="ECO:0000256" key="1">
    <source>
        <dbReference type="ARBA" id="ARBA00022737"/>
    </source>
</evidence>
<dbReference type="Pfam" id="PF13812">
    <property type="entry name" value="PPR_3"/>
    <property type="match status" value="1"/>
</dbReference>
<keyword evidence="2" id="KW-0809">Transit peptide</keyword>
<dbReference type="STRING" id="4565.A0A3B6IYN6"/>
<accession>A0A3B6IYN6</accession>
<dbReference type="Pfam" id="PF01535">
    <property type="entry name" value="PPR"/>
    <property type="match status" value="2"/>
</dbReference>
<sequence>SATSSLSSPSSSSSSSKSSPTLKGSIGGAPSSSARPLLSPLLCSMPSSMAPRVHALAFKLVLASSPISASCLITMYSRSRLPDASHHLFDEIPVAYRDPFCYSSSIVGLAQNGRPRESLSVFVCMRSNAVASTRYALSGALRAAAALDALEQACGIHAHALVIGLDENVSGTALLDAYGKAGVVEDARKVFEGLGDDRNLITWNVMLAAQQGDVQTVNGLFHEMMESCFEPDGLTFLALLTACSNAGAAREAEFWLEAMHSKYKVKPGLEHYTCVIAGVARVGRLEDAGIIASTVPCKPDAAVWRTLLTGCVVHRKDDMAGIMGQCLLEIDPKDDSANVMLANVDSTTVRKDEVAEAWTATRHCEVRKEVGRSWVEVRG</sequence>
<dbReference type="FunFam" id="1.25.40.10:FF:000158">
    <property type="entry name" value="pentatricopeptide repeat-containing protein At2g33680"/>
    <property type="match status" value="1"/>
</dbReference>
<dbReference type="InterPro" id="IPR002885">
    <property type="entry name" value="PPR_rpt"/>
</dbReference>
<evidence type="ECO:0000313" key="6">
    <source>
        <dbReference type="Proteomes" id="UP000019116"/>
    </source>
</evidence>